<reference evidence="2 3" key="3">
    <citation type="journal article" date="2010" name="BMC Genomics">
        <title>Transcriptome sequencing and comparative analysis of cucumber flowers with different sex types.</title>
        <authorList>
            <person name="Guo S."/>
            <person name="Zheng Y."/>
            <person name="Joung J.G."/>
            <person name="Liu S."/>
            <person name="Zhang Z."/>
            <person name="Crasta O.R."/>
            <person name="Sobral B.W."/>
            <person name="Xu Y."/>
            <person name="Huang S."/>
            <person name="Fei Z."/>
        </authorList>
    </citation>
    <scope>NUCLEOTIDE SEQUENCE [LARGE SCALE GENOMIC DNA]</scope>
    <source>
        <strain evidence="3">cv. 9930</strain>
    </source>
</reference>
<reference evidence="2 3" key="2">
    <citation type="journal article" date="2009" name="PLoS ONE">
        <title>An integrated genetic and cytogenetic map of the cucumber genome.</title>
        <authorList>
            <person name="Ren Y."/>
            <person name="Zhang Z."/>
            <person name="Liu J."/>
            <person name="Staub J.E."/>
            <person name="Han Y."/>
            <person name="Cheng Z."/>
            <person name="Li X."/>
            <person name="Lu J."/>
            <person name="Miao H."/>
            <person name="Kang H."/>
            <person name="Xie B."/>
            <person name="Gu X."/>
            <person name="Wang X."/>
            <person name="Du Y."/>
            <person name="Jin W."/>
            <person name="Huang S."/>
        </authorList>
    </citation>
    <scope>NUCLEOTIDE SEQUENCE [LARGE SCALE GENOMIC DNA]</scope>
    <source>
        <strain evidence="3">cv. 9930</strain>
    </source>
</reference>
<keyword evidence="1" id="KW-0812">Transmembrane</keyword>
<reference evidence="2 3" key="1">
    <citation type="journal article" date="2009" name="Nat. Genet.">
        <title>The genome of the cucumber, Cucumis sativus L.</title>
        <authorList>
            <person name="Huang S."/>
            <person name="Li R."/>
            <person name="Zhang Z."/>
            <person name="Li L."/>
            <person name="Gu X."/>
            <person name="Fan W."/>
            <person name="Lucas W.J."/>
            <person name="Wang X."/>
            <person name="Xie B."/>
            <person name="Ni P."/>
            <person name="Ren Y."/>
            <person name="Zhu H."/>
            <person name="Li J."/>
            <person name="Lin K."/>
            <person name="Jin W."/>
            <person name="Fei Z."/>
            <person name="Li G."/>
            <person name="Staub J."/>
            <person name="Kilian A."/>
            <person name="van der Vossen E.A."/>
            <person name="Wu Y."/>
            <person name="Guo J."/>
            <person name="He J."/>
            <person name="Jia Z."/>
            <person name="Ren Y."/>
            <person name="Tian G."/>
            <person name="Lu Y."/>
            <person name="Ruan J."/>
            <person name="Qian W."/>
            <person name="Wang M."/>
            <person name="Huang Q."/>
            <person name="Li B."/>
            <person name="Xuan Z."/>
            <person name="Cao J."/>
            <person name="Asan"/>
            <person name="Wu Z."/>
            <person name="Zhang J."/>
            <person name="Cai Q."/>
            <person name="Bai Y."/>
            <person name="Zhao B."/>
            <person name="Han Y."/>
            <person name="Li Y."/>
            <person name="Li X."/>
            <person name="Wang S."/>
            <person name="Shi Q."/>
            <person name="Liu S."/>
            <person name="Cho W.K."/>
            <person name="Kim J.Y."/>
            <person name="Xu Y."/>
            <person name="Heller-Uszynska K."/>
            <person name="Miao H."/>
            <person name="Cheng Z."/>
            <person name="Zhang S."/>
            <person name="Wu J."/>
            <person name="Yang Y."/>
            <person name="Kang H."/>
            <person name="Li M."/>
            <person name="Liang H."/>
            <person name="Ren X."/>
            <person name="Shi Z."/>
            <person name="Wen M."/>
            <person name="Jian M."/>
            <person name="Yang H."/>
            <person name="Zhang G."/>
            <person name="Yang Z."/>
            <person name="Chen R."/>
            <person name="Liu S."/>
            <person name="Li J."/>
            <person name="Ma L."/>
            <person name="Liu H."/>
            <person name="Zhou Y."/>
            <person name="Zhao J."/>
            <person name="Fang X."/>
            <person name="Li G."/>
            <person name="Fang L."/>
            <person name="Li Y."/>
            <person name="Liu D."/>
            <person name="Zheng H."/>
            <person name="Zhang Y."/>
            <person name="Qin N."/>
            <person name="Li Z."/>
            <person name="Yang G."/>
            <person name="Yang S."/>
            <person name="Bolund L."/>
            <person name="Kristiansen K."/>
            <person name="Zheng H."/>
            <person name="Li S."/>
            <person name="Zhang X."/>
            <person name="Yang H."/>
            <person name="Wang J."/>
            <person name="Sun R."/>
            <person name="Zhang B."/>
            <person name="Jiang S."/>
            <person name="Wang J."/>
            <person name="Du Y."/>
            <person name="Li S."/>
        </authorList>
    </citation>
    <scope>NUCLEOTIDE SEQUENCE [LARGE SCALE GENOMIC DNA]</scope>
    <source>
        <strain evidence="3">cv. 9930</strain>
    </source>
</reference>
<evidence type="ECO:0000313" key="3">
    <source>
        <dbReference type="Proteomes" id="UP000029981"/>
    </source>
</evidence>
<keyword evidence="3" id="KW-1185">Reference proteome</keyword>
<dbReference type="Gramene" id="KGN46765">
    <property type="protein sequence ID" value="KGN46765"/>
    <property type="gene ID" value="Csa_6G133740"/>
</dbReference>
<reference evidence="2 3" key="4">
    <citation type="journal article" date="2011" name="BMC Genomics">
        <title>RNA-Seq improves annotation of protein-coding genes in the cucumber genome.</title>
        <authorList>
            <person name="Li Z."/>
            <person name="Zhang Z."/>
            <person name="Yan P."/>
            <person name="Huang S."/>
            <person name="Fei Z."/>
            <person name="Lin K."/>
        </authorList>
    </citation>
    <scope>NUCLEOTIDE SEQUENCE [LARGE SCALE GENOMIC DNA]</scope>
    <source>
        <strain evidence="3">cv. 9930</strain>
    </source>
</reference>
<keyword evidence="1" id="KW-1133">Transmembrane helix</keyword>
<gene>
    <name evidence="2" type="ORF">Csa_6G133740</name>
</gene>
<proteinExistence type="predicted"/>
<dbReference type="EMBL" id="CM002927">
    <property type="protein sequence ID" value="KGN46765.1"/>
    <property type="molecule type" value="Genomic_DNA"/>
</dbReference>
<evidence type="ECO:0000313" key="2">
    <source>
        <dbReference type="EMBL" id="KGN46765.1"/>
    </source>
</evidence>
<feature type="transmembrane region" description="Helical" evidence="1">
    <location>
        <begin position="38"/>
        <end position="61"/>
    </location>
</feature>
<name>A0A0A0KAK1_CUCSA</name>
<keyword evidence="1" id="KW-0472">Membrane</keyword>
<dbReference type="Proteomes" id="UP000029981">
    <property type="component" value="Chromosome 6"/>
</dbReference>
<accession>A0A0A0KAK1</accession>
<dbReference type="AlphaFoldDB" id="A0A0A0KAK1"/>
<organism evidence="2 3">
    <name type="scientific">Cucumis sativus</name>
    <name type="common">Cucumber</name>
    <dbReference type="NCBI Taxonomy" id="3659"/>
    <lineage>
        <taxon>Eukaryota</taxon>
        <taxon>Viridiplantae</taxon>
        <taxon>Streptophyta</taxon>
        <taxon>Embryophyta</taxon>
        <taxon>Tracheophyta</taxon>
        <taxon>Spermatophyta</taxon>
        <taxon>Magnoliopsida</taxon>
        <taxon>eudicotyledons</taxon>
        <taxon>Gunneridae</taxon>
        <taxon>Pentapetalae</taxon>
        <taxon>rosids</taxon>
        <taxon>fabids</taxon>
        <taxon>Cucurbitales</taxon>
        <taxon>Cucurbitaceae</taxon>
        <taxon>Benincaseae</taxon>
        <taxon>Cucumis</taxon>
    </lineage>
</organism>
<evidence type="ECO:0000256" key="1">
    <source>
        <dbReference type="SAM" id="Phobius"/>
    </source>
</evidence>
<sequence length="79" mass="8913">MEDHRGRITVGFFLFPHFTLENDRNSSLFPSKSSSKQALTAVILFSPVAASFSDWVSLFYLQPQVNSRARTDSCCDFCS</sequence>
<protein>
    <submittedName>
        <fullName evidence="2">Uncharacterized protein</fullName>
    </submittedName>
</protein>